<proteinExistence type="predicted"/>
<organism evidence="1">
    <name type="scientific">marine sediment metagenome</name>
    <dbReference type="NCBI Taxonomy" id="412755"/>
    <lineage>
        <taxon>unclassified sequences</taxon>
        <taxon>metagenomes</taxon>
        <taxon>ecological metagenomes</taxon>
    </lineage>
</organism>
<gene>
    <name evidence="1" type="ORF">LCGC14_1302890</name>
</gene>
<dbReference type="AlphaFoldDB" id="A0A0F9NS10"/>
<evidence type="ECO:0000313" key="1">
    <source>
        <dbReference type="EMBL" id="KKM84077.1"/>
    </source>
</evidence>
<comment type="caution">
    <text evidence="1">The sequence shown here is derived from an EMBL/GenBank/DDBJ whole genome shotgun (WGS) entry which is preliminary data.</text>
</comment>
<reference evidence="1" key="1">
    <citation type="journal article" date="2015" name="Nature">
        <title>Complex archaea that bridge the gap between prokaryotes and eukaryotes.</title>
        <authorList>
            <person name="Spang A."/>
            <person name="Saw J.H."/>
            <person name="Jorgensen S.L."/>
            <person name="Zaremba-Niedzwiedzka K."/>
            <person name="Martijn J."/>
            <person name="Lind A.E."/>
            <person name="van Eijk R."/>
            <person name="Schleper C."/>
            <person name="Guy L."/>
            <person name="Ettema T.J."/>
        </authorList>
    </citation>
    <scope>NUCLEOTIDE SEQUENCE</scope>
</reference>
<dbReference type="EMBL" id="LAZR01007618">
    <property type="protein sequence ID" value="KKM84077.1"/>
    <property type="molecule type" value="Genomic_DNA"/>
</dbReference>
<name>A0A0F9NS10_9ZZZZ</name>
<accession>A0A0F9NS10</accession>
<protein>
    <submittedName>
        <fullName evidence="1">Uncharacterized protein</fullName>
    </submittedName>
</protein>
<sequence>MAGIKLEGFQGLIPRASPRLLPPMNATVARNAKLLNGELEGFRTPSLDIDLTGQVSTLRRAFRVPDTPTDAWIAFTNRDVDVLRSPLVNDTHDRYYWAGDAKPKMNTAARIKAGDPEFILGVPTPVSAPGVVPPSGSDETRAYVYTFVTPYGEEGPPSLPTIATGDAGEWNLDSMDTTVPDQASRSFSLGTGKKKIYRTVAGQTSTSFFFVAEIDFAVSTYADNETNSVVAGNNILNTVTFIEPPTTMEGFVVMPNGYLVGWLGKRLLFSEPYRPHAWPAQYEQSTEFEIVGLGVFGSTLVICTKSQPYFGRGVNPGSFSKTKVDAVEPCLSRRSIVSMTVGVVYASINGLVLAGGNGIQVVTSGLVTKEEWSTYLPASLYASQLGLQYIAFNASNFGFIFDPQNPLAQFVELDAFSSVEGIETDRYSGNVLLLQNNRVMAWDPEGTTRKQWQWQSKLYHFPKPLNFGAARILMEAGDVSGAFDIEGTFRPYNTAYFTAITAQPGKLDRLNALNHGSLGGSGVAYNKGLVPSWTNPETRMPLGGSAMYPLNFMALTVTAVRFIAKVGSKTVLDTIVSTEEIIRMPTGFKSDLWQFELNGNLKVYSIQIAETPKQLAGI</sequence>